<keyword evidence="2" id="KW-1185">Reference proteome</keyword>
<gene>
    <name evidence="1" type="ORF">DFR42_1245</name>
</gene>
<protein>
    <submittedName>
        <fullName evidence="1">Uncharacterized protein</fullName>
    </submittedName>
</protein>
<dbReference type="AlphaFoldDB" id="A0A318IKZ5"/>
<proteinExistence type="predicted"/>
<organism evidence="1 2">
    <name type="scientific">Undibacterium pigrum</name>
    <dbReference type="NCBI Taxonomy" id="401470"/>
    <lineage>
        <taxon>Bacteria</taxon>
        <taxon>Pseudomonadati</taxon>
        <taxon>Pseudomonadota</taxon>
        <taxon>Betaproteobacteria</taxon>
        <taxon>Burkholderiales</taxon>
        <taxon>Oxalobacteraceae</taxon>
        <taxon>Undibacterium</taxon>
    </lineage>
</organism>
<evidence type="ECO:0000313" key="1">
    <source>
        <dbReference type="EMBL" id="PXX34926.1"/>
    </source>
</evidence>
<name>A0A318IKZ5_9BURK</name>
<comment type="caution">
    <text evidence="1">The sequence shown here is derived from an EMBL/GenBank/DDBJ whole genome shotgun (WGS) entry which is preliminary data.</text>
</comment>
<dbReference type="EMBL" id="QJKB01000024">
    <property type="protein sequence ID" value="PXX34926.1"/>
    <property type="molecule type" value="Genomic_DNA"/>
</dbReference>
<dbReference type="RefSeq" id="WP_110258388.1">
    <property type="nucleotide sequence ID" value="NZ_QJKB01000024.1"/>
</dbReference>
<dbReference type="OrthoDB" id="9895118at2"/>
<dbReference type="Proteomes" id="UP000247792">
    <property type="component" value="Unassembled WGS sequence"/>
</dbReference>
<sequence length="250" mass="27614">MMARYFSKIGVWLFIATVTWYLSGNFLIDHLKKEKVTYYKNKHVAKQQADIGNSGRVLISVPDGYKAHFALIFDPAISQVSINNENLQVATSMQSGDGVLNVILRKAEIPVIDHDYSSKTEIRLPSTVGKVEIAGGSSVEISGRLPAPAAELVLEISDCRVRTSFKEFVVGRLKLVSICKVPSKEKCCAASFYLAEHISVEKLEVILPYGHLDFSAELLPQQILLNVGNDVTVSARRAFLEKARFTAVAK</sequence>
<accession>A0A318IKZ5</accession>
<reference evidence="1 2" key="1">
    <citation type="submission" date="2018-05" db="EMBL/GenBank/DDBJ databases">
        <title>Genomic Encyclopedia of Type Strains, Phase IV (KMG-IV): sequencing the most valuable type-strain genomes for metagenomic binning, comparative biology and taxonomic classification.</title>
        <authorList>
            <person name="Goeker M."/>
        </authorList>
    </citation>
    <scope>NUCLEOTIDE SEQUENCE [LARGE SCALE GENOMIC DNA]</scope>
    <source>
        <strain evidence="1 2">DSM 19792</strain>
    </source>
</reference>
<evidence type="ECO:0000313" key="2">
    <source>
        <dbReference type="Proteomes" id="UP000247792"/>
    </source>
</evidence>